<evidence type="ECO:0000313" key="2">
    <source>
        <dbReference type="Proteomes" id="UP000053621"/>
    </source>
</evidence>
<accession>A0A2P4NTD9</accession>
<dbReference type="Proteomes" id="UP000053621">
    <property type="component" value="Unassembled WGS sequence"/>
</dbReference>
<proteinExistence type="predicted"/>
<organism evidence="1 2">
    <name type="scientific">Haloferax marisrubri</name>
    <dbReference type="NCBI Taxonomy" id="1544719"/>
    <lineage>
        <taxon>Archaea</taxon>
        <taxon>Methanobacteriati</taxon>
        <taxon>Methanobacteriota</taxon>
        <taxon>Stenosarchaea group</taxon>
        <taxon>Halobacteria</taxon>
        <taxon>Halobacteriales</taxon>
        <taxon>Haloferacaceae</taxon>
        <taxon>Haloferax</taxon>
    </lineage>
</organism>
<evidence type="ECO:0000313" key="1">
    <source>
        <dbReference type="EMBL" id="POG56402.1"/>
    </source>
</evidence>
<sequence>MFFLIVVIFYTLKPEFLPLTKIWMLDTIFNNERDWTKYAVICEFSFHIWDLTRVLFYKKYRVNRRFDVNVLS</sequence>
<dbReference type="AlphaFoldDB" id="A0A2P4NTD9"/>
<gene>
    <name evidence="1" type="ORF">AUR65_004890</name>
</gene>
<dbReference type="EMBL" id="LOPW02000005">
    <property type="protein sequence ID" value="POG56402.1"/>
    <property type="molecule type" value="Genomic_DNA"/>
</dbReference>
<name>A0A2P4NTD9_9EURY</name>
<comment type="caution">
    <text evidence="1">The sequence shown here is derived from an EMBL/GenBank/DDBJ whole genome shotgun (WGS) entry which is preliminary data.</text>
</comment>
<reference evidence="1" key="1">
    <citation type="submission" date="2017-08" db="EMBL/GenBank/DDBJ databases">
        <title>Haloferax marisrubri sp. nov., isolated from the Discovery deep brine-seawater interface in the Red Sea.</title>
        <authorList>
            <person name="Zhang G."/>
            <person name="Stingl U."/>
        </authorList>
    </citation>
    <scope>NUCLEOTIDE SEQUENCE [LARGE SCALE GENOMIC DNA]</scope>
    <source>
        <strain evidence="1">SB3</strain>
    </source>
</reference>
<protein>
    <submittedName>
        <fullName evidence="1">Uncharacterized protein</fullName>
    </submittedName>
</protein>
<keyword evidence="2" id="KW-1185">Reference proteome</keyword>